<dbReference type="GO" id="GO:0005886">
    <property type="term" value="C:plasma membrane"/>
    <property type="evidence" value="ECO:0007669"/>
    <property type="project" value="TreeGrafter"/>
</dbReference>
<dbReference type="RefSeq" id="WP_155702595.1">
    <property type="nucleotide sequence ID" value="NZ_CP034235.1"/>
</dbReference>
<evidence type="ECO:0000313" key="3">
    <source>
        <dbReference type="Proteomes" id="UP000426246"/>
    </source>
</evidence>
<protein>
    <submittedName>
        <fullName evidence="2">DUF445 domain-containing protein</fullName>
    </submittedName>
</protein>
<keyword evidence="1" id="KW-0812">Transmembrane</keyword>
<evidence type="ECO:0000256" key="1">
    <source>
        <dbReference type="SAM" id="Phobius"/>
    </source>
</evidence>
<dbReference type="Pfam" id="PF04286">
    <property type="entry name" value="DUF445"/>
    <property type="match status" value="1"/>
</dbReference>
<sequence>MGNKSRYIAGTSLGVMSVGFLATLPFDSSNGMTLLQNGFEAGLVGGLADWFAVTALFRHPLGIPIPHTALLPKNREKVTLALISVIEKELLNKESIIGKIKQIQISESLLLFAENQLSQPHVQKGILSFAEQLIQSFDPSKITPFVEQEIQAFLRNIDLSPLIGNVMDQMLSKAYDEKAFDYLLEKVEFWAAQPETRDGIGRMALAALGRLEVSGLMQFALNAFIGFMNEEKLGTMIQKLVMSTLYDLRQSDDERRIKIMETIREELQKLKSNKTLLKELEVWKQQWVNQYDFAGSLNKLFAGLQDKLVEGIRKEGFAEIYMQPFIAGLLAKLKSDHERIEQFEHWIHLQVAQLLEKHHLQIGKLVRDNLEKLDNATLTEMLEDKIGQDLQWIRVNGAFCGFLIGIVLGAIKLWI</sequence>
<keyword evidence="1" id="KW-0472">Membrane</keyword>
<evidence type="ECO:0000313" key="2">
    <source>
        <dbReference type="EMBL" id="QGQ97490.1"/>
    </source>
</evidence>
<accession>A0A6B8RMH2</accession>
<keyword evidence="1" id="KW-1133">Transmembrane helix</keyword>
<dbReference type="AlphaFoldDB" id="A0A6B8RMH2"/>
<dbReference type="InterPro" id="IPR007383">
    <property type="entry name" value="DUF445"/>
</dbReference>
<dbReference type="Proteomes" id="UP000426246">
    <property type="component" value="Chromosome"/>
</dbReference>
<dbReference type="KEGG" id="ppsc:EHS13_22675"/>
<feature type="transmembrane region" description="Helical" evidence="1">
    <location>
        <begin position="395"/>
        <end position="414"/>
    </location>
</feature>
<feature type="transmembrane region" description="Helical" evidence="1">
    <location>
        <begin position="7"/>
        <end position="26"/>
    </location>
</feature>
<dbReference type="EMBL" id="CP034235">
    <property type="protein sequence ID" value="QGQ97490.1"/>
    <property type="molecule type" value="Genomic_DNA"/>
</dbReference>
<dbReference type="PANTHER" id="PTHR38442">
    <property type="entry name" value="INNER MEMBRANE PROTEIN-RELATED"/>
    <property type="match status" value="1"/>
</dbReference>
<name>A0A6B8RMH2_9BACL</name>
<reference evidence="3" key="1">
    <citation type="submission" date="2018-11" db="EMBL/GenBank/DDBJ databases">
        <title>Complete genome sequence of Paenibacillus sp. ML311-T8.</title>
        <authorList>
            <person name="Nam Y.-D."/>
            <person name="Kang J."/>
            <person name="Chung W.-H."/>
            <person name="Park Y.S."/>
        </authorList>
    </citation>
    <scope>NUCLEOTIDE SEQUENCE [LARGE SCALE GENOMIC DNA]</scope>
    <source>
        <strain evidence="3">ML311-T8</strain>
    </source>
</reference>
<organism evidence="2 3">
    <name type="scientific">Paenibacillus psychroresistens</name>
    <dbReference type="NCBI Taxonomy" id="1778678"/>
    <lineage>
        <taxon>Bacteria</taxon>
        <taxon>Bacillati</taxon>
        <taxon>Bacillota</taxon>
        <taxon>Bacilli</taxon>
        <taxon>Bacillales</taxon>
        <taxon>Paenibacillaceae</taxon>
        <taxon>Paenibacillus</taxon>
    </lineage>
</organism>
<dbReference type="PANTHER" id="PTHR38442:SF1">
    <property type="entry name" value="INNER MEMBRANE PROTEIN"/>
    <property type="match status" value="1"/>
</dbReference>
<dbReference type="OrthoDB" id="9769590at2"/>
<keyword evidence="3" id="KW-1185">Reference proteome</keyword>
<proteinExistence type="predicted"/>
<gene>
    <name evidence="2" type="ORF">EHS13_22675</name>
</gene>